<organism evidence="1 2">
    <name type="scientific">Rhizobium phage RHph_N34</name>
    <dbReference type="NCBI Taxonomy" id="2509586"/>
    <lineage>
        <taxon>Viruses</taxon>
        <taxon>Duplodnaviria</taxon>
        <taxon>Heunggongvirae</taxon>
        <taxon>Uroviricota</taxon>
        <taxon>Caudoviricetes</taxon>
        <taxon>Pootjesviridae</taxon>
        <taxon>Staniewskivirinae</taxon>
        <taxon>Trinifflemingvirus</taxon>
        <taxon>Trinifflemingvirus N34</taxon>
    </lineage>
</organism>
<name>A0A7S5RAN3_9CAUD</name>
<evidence type="ECO:0000313" key="2">
    <source>
        <dbReference type="Proteomes" id="UP000646667"/>
    </source>
</evidence>
<accession>A0A7S5RAN3</accession>
<gene>
    <name evidence="1" type="ORF">EVC06_242</name>
</gene>
<protein>
    <submittedName>
        <fullName evidence="1">Uncharacterized protein</fullName>
    </submittedName>
</protein>
<dbReference type="Proteomes" id="UP000646667">
    <property type="component" value="Segment"/>
</dbReference>
<sequence length="130" mass="14582">MGMNLYVAEKDLTGKFIVPQELWDGLSQGEYVEREDDVVSVKNPKHDPIFHVEMNNSNAKYIIEECLNLKIENGMFDAKIDDVIAKIAVALLDPFNAVNDDKAYASSKLKEILDLCMWGKSHGCNVIYGA</sequence>
<evidence type="ECO:0000313" key="1">
    <source>
        <dbReference type="EMBL" id="QIG74017.1"/>
    </source>
</evidence>
<reference evidence="1 2" key="1">
    <citation type="submission" date="2020-01" db="EMBL/GenBank/DDBJ databases">
        <title>Patterns of diversity and host range of bacteriophage communities associated with bean-nodulatin bacteria.</title>
        <authorList>
            <person name="Vann Cauwenberghe J."/>
            <person name="Santamaria R.I."/>
            <person name="Bustos P."/>
            <person name="Juarez S."/>
            <person name="Gonzalez V."/>
        </authorList>
    </citation>
    <scope>NUCLEOTIDE SEQUENCE [LARGE SCALE GENOMIC DNA]</scope>
    <source>
        <strain evidence="2">RHph</strain>
    </source>
</reference>
<dbReference type="EMBL" id="MN988534">
    <property type="protein sequence ID" value="QIG74017.1"/>
    <property type="molecule type" value="Genomic_DNA"/>
</dbReference>
<proteinExistence type="predicted"/>
<keyword evidence="2" id="KW-1185">Reference proteome</keyword>